<proteinExistence type="inferred from homology"/>
<dbReference type="PANTHER" id="PTHR12945">
    <property type="entry name" value="TRANSLATION INITIATION FACTOR EIF3-RELATED"/>
    <property type="match status" value="1"/>
</dbReference>
<evidence type="ECO:0000256" key="2">
    <source>
        <dbReference type="ARBA" id="ARBA00008320"/>
    </source>
</evidence>
<evidence type="ECO:0000313" key="9">
    <source>
        <dbReference type="Proteomes" id="UP001244011"/>
    </source>
</evidence>
<comment type="similarity">
    <text evidence="2">Belongs to the TRM6/GCD10 family.</text>
</comment>
<dbReference type="GO" id="GO:0030488">
    <property type="term" value="P:tRNA methylation"/>
    <property type="evidence" value="ECO:0007669"/>
    <property type="project" value="InterPro"/>
</dbReference>
<feature type="compositionally biased region" description="Low complexity" evidence="7">
    <location>
        <begin position="607"/>
        <end position="622"/>
    </location>
</feature>
<keyword evidence="5" id="KW-0539">Nucleus</keyword>
<evidence type="ECO:0000313" key="8">
    <source>
        <dbReference type="EMBL" id="KAK1772235.1"/>
    </source>
</evidence>
<name>A0AAJ0C8R6_9PEZI</name>
<sequence length="622" mass="68179">MHSLVQPNEWVALKLPSGSHKILQVVPNTTISLGKYGLFPSNLIIHRPYHFTYELLDKQDSDPFCRLRVVPPSELYADVIAEEDAERASSAPADDNDRIISAMDGVEYSLVDPDSGAVVARSDREIIDESARQKLTQDEIEELKRDGTGAGKDIIAKLLLSHTALDQKTSFSLAKYKLLKTKKYIRRFQVLPLDAATLGKWMVEEKDAARVLDMREEMMALVGCWANVHYGGEDTFLGGDETAAGEDADKDLFEEIQKGVEPSISGRWLVVDDTGGLLVASMAERMGILYQEQEVGEPLPAAKEVPAGTRNSNDGEAEINPDGSRQPKNKTAGGGIPSTTSHRNRHHHQPRGSDFRVPYSQTNTITLIHSSSQPNLSLMNYYGFDVGNPNHPPHPLTTHLLPLSWLQLVDPSLDSSYSTPPPMATPDEIAAWKPNQRGNYHRKRRRYARARHIVDAARAGGFSGLVCASTMDAVSILRHTVPLLAGGSPVAVYSASLEPLVELADCFSVARRTAWAAGAEDAAGSLEHWPGSDDFPLNPTLLLGSSIQTSRARRWQVLPARTHPTMTDRGGAEGFVFTAWRARPAEGRVEARGRYKRRRKDDKADTPADTGDTGDTGDAASL</sequence>
<reference evidence="8" key="1">
    <citation type="submission" date="2023-06" db="EMBL/GenBank/DDBJ databases">
        <title>Genome-scale phylogeny and comparative genomics of the fungal order Sordariales.</title>
        <authorList>
            <consortium name="Lawrence Berkeley National Laboratory"/>
            <person name="Hensen N."/>
            <person name="Bonometti L."/>
            <person name="Westerberg I."/>
            <person name="Brannstrom I.O."/>
            <person name="Guillou S."/>
            <person name="Cros-Aarteil S."/>
            <person name="Calhoun S."/>
            <person name="Haridas S."/>
            <person name="Kuo A."/>
            <person name="Mondo S."/>
            <person name="Pangilinan J."/>
            <person name="Riley R."/>
            <person name="Labutti K."/>
            <person name="Andreopoulos B."/>
            <person name="Lipzen A."/>
            <person name="Chen C."/>
            <person name="Yanf M."/>
            <person name="Daum C."/>
            <person name="Ng V."/>
            <person name="Clum A."/>
            <person name="Steindorff A."/>
            <person name="Ohm R."/>
            <person name="Martin F."/>
            <person name="Silar P."/>
            <person name="Natvig D."/>
            <person name="Lalanne C."/>
            <person name="Gautier V."/>
            <person name="Ament-Velasquez S.L."/>
            <person name="Kruys A."/>
            <person name="Hutchinson M.I."/>
            <person name="Powell A.J."/>
            <person name="Barry K."/>
            <person name="Miller A.N."/>
            <person name="Grigoriev I.V."/>
            <person name="Debuchy R."/>
            <person name="Gladieux P."/>
            <person name="Thoren M.H."/>
            <person name="Johannesson H."/>
        </authorList>
    </citation>
    <scope>NUCLEOTIDE SEQUENCE</scope>
    <source>
        <strain evidence="8">8032-3</strain>
    </source>
</reference>
<feature type="region of interest" description="Disordered" evidence="7">
    <location>
        <begin position="588"/>
        <end position="622"/>
    </location>
</feature>
<dbReference type="AlphaFoldDB" id="A0AAJ0C8R6"/>
<keyword evidence="9" id="KW-1185">Reference proteome</keyword>
<dbReference type="InterPro" id="IPR017423">
    <property type="entry name" value="TRM6"/>
</dbReference>
<comment type="caution">
    <text evidence="8">The sequence shown here is derived from an EMBL/GenBank/DDBJ whole genome shotgun (WGS) entry which is preliminary data.</text>
</comment>
<organism evidence="8 9">
    <name type="scientific">Phialemonium atrogriseum</name>
    <dbReference type="NCBI Taxonomy" id="1093897"/>
    <lineage>
        <taxon>Eukaryota</taxon>
        <taxon>Fungi</taxon>
        <taxon>Dikarya</taxon>
        <taxon>Ascomycota</taxon>
        <taxon>Pezizomycotina</taxon>
        <taxon>Sordariomycetes</taxon>
        <taxon>Sordariomycetidae</taxon>
        <taxon>Cephalothecales</taxon>
        <taxon>Cephalothecaceae</taxon>
        <taxon>Phialemonium</taxon>
    </lineage>
</organism>
<dbReference type="GO" id="GO:0031515">
    <property type="term" value="C:tRNA (m1A) methyltransferase complex"/>
    <property type="evidence" value="ECO:0007669"/>
    <property type="project" value="InterPro"/>
</dbReference>
<accession>A0AAJ0C8R6</accession>
<evidence type="ECO:0000256" key="1">
    <source>
        <dbReference type="ARBA" id="ARBA00004123"/>
    </source>
</evidence>
<evidence type="ECO:0000256" key="3">
    <source>
        <dbReference type="ARBA" id="ARBA00021704"/>
    </source>
</evidence>
<gene>
    <name evidence="8" type="ORF">QBC33DRAFT_443576</name>
</gene>
<evidence type="ECO:0000256" key="5">
    <source>
        <dbReference type="ARBA" id="ARBA00023242"/>
    </source>
</evidence>
<feature type="region of interest" description="Disordered" evidence="7">
    <location>
        <begin position="303"/>
        <end position="357"/>
    </location>
</feature>
<evidence type="ECO:0000256" key="6">
    <source>
        <dbReference type="ARBA" id="ARBA00032319"/>
    </source>
</evidence>
<dbReference type="Pfam" id="PF04189">
    <property type="entry name" value="Gcd10p"/>
    <property type="match status" value="1"/>
</dbReference>
<evidence type="ECO:0000256" key="4">
    <source>
        <dbReference type="ARBA" id="ARBA00022694"/>
    </source>
</evidence>
<dbReference type="GO" id="GO:0005634">
    <property type="term" value="C:nucleus"/>
    <property type="evidence" value="ECO:0007669"/>
    <property type="project" value="UniProtKB-SubCell"/>
</dbReference>
<comment type="subcellular location">
    <subcellularLocation>
        <location evidence="1">Nucleus</location>
    </subcellularLocation>
</comment>
<protein>
    <recommendedName>
        <fullName evidence="3">tRNA (adenine(58)-N(1))-methyltransferase non-catalytic subunit TRM6</fullName>
    </recommendedName>
    <alternativeName>
        <fullName evidence="6">tRNA(m1A58)-methyltransferase subunit TRM6</fullName>
    </alternativeName>
</protein>
<dbReference type="GeneID" id="85307416"/>
<evidence type="ECO:0000256" key="7">
    <source>
        <dbReference type="SAM" id="MobiDB-lite"/>
    </source>
</evidence>
<dbReference type="EMBL" id="MU838997">
    <property type="protein sequence ID" value="KAK1772235.1"/>
    <property type="molecule type" value="Genomic_DNA"/>
</dbReference>
<dbReference type="RefSeq" id="XP_060288448.1">
    <property type="nucleotide sequence ID" value="XM_060424229.1"/>
</dbReference>
<dbReference type="PANTHER" id="PTHR12945:SF0">
    <property type="entry name" value="TRNA (ADENINE(58)-N(1))-METHYLTRANSFERASE NON-CATALYTIC SUBUNIT TRM6"/>
    <property type="match status" value="1"/>
</dbReference>
<dbReference type="Proteomes" id="UP001244011">
    <property type="component" value="Unassembled WGS sequence"/>
</dbReference>
<keyword evidence="4" id="KW-0819">tRNA processing</keyword>